<accession>A0ABU9VH39</accession>
<evidence type="ECO:0000256" key="1">
    <source>
        <dbReference type="SAM" id="SignalP"/>
    </source>
</evidence>
<dbReference type="InterPro" id="IPR011964">
    <property type="entry name" value="YVTN_b-propeller_repeat"/>
</dbReference>
<dbReference type="Proteomes" id="UP001418796">
    <property type="component" value="Unassembled WGS sequence"/>
</dbReference>
<name>A0ABU9VH39_9BACI</name>
<dbReference type="PANTHER" id="PTHR47197:SF3">
    <property type="entry name" value="DIHYDRO-HEME D1 DEHYDROGENASE"/>
    <property type="match status" value="1"/>
</dbReference>
<reference evidence="2 3" key="1">
    <citation type="submission" date="2024-03" db="EMBL/GenBank/DDBJ databases">
        <title>Bacilli Hybrid Assemblies.</title>
        <authorList>
            <person name="Kovac J."/>
        </authorList>
    </citation>
    <scope>NUCLEOTIDE SEQUENCE [LARGE SCALE GENOMIC DNA]</scope>
    <source>
        <strain evidence="2 3">FSL R7-0666</strain>
    </source>
</reference>
<feature type="chain" id="PRO_5047378398" evidence="1">
    <location>
        <begin position="19"/>
        <end position="325"/>
    </location>
</feature>
<dbReference type="InterPro" id="IPR011048">
    <property type="entry name" value="Haem_d1_sf"/>
</dbReference>
<dbReference type="NCBIfam" id="TIGR02276">
    <property type="entry name" value="beta_rpt_yvtn"/>
    <property type="match status" value="1"/>
</dbReference>
<dbReference type="InterPro" id="IPR015943">
    <property type="entry name" value="WD40/YVTN_repeat-like_dom_sf"/>
</dbReference>
<evidence type="ECO:0000313" key="3">
    <source>
        <dbReference type="Proteomes" id="UP001418796"/>
    </source>
</evidence>
<sequence>MRRIWFGLSIIFSAGLFAGCNDQAIDVPDSENPVMYITHAKEATLSYLDTEQDKEIGSTELPYVLMDMVKLSEHSFVGINSSNSRILEVDLETGKARTFIELEEGMGRLVYDPTSDLLYISNLEEKSIKIIDIETKSETATLQLESAPKELKLGENGLLYVLTTEEDEVSVYDPVNEQVQSHFSVNASPAGMYKSNELVWLGGHGSNGELNRNIYAYDPTTGEQKAEIEVGLMPIAITDSDQPNVLFVLCHGDHSLYKVNTETKQVVDKVEVGQNPNDVKRVGNELYVANFDSDSISIIDATDLTLKKTVPVSKGPYFLLSEVDS</sequence>
<dbReference type="InterPro" id="IPR051200">
    <property type="entry name" value="Host-pathogen_enzymatic-act"/>
</dbReference>
<comment type="caution">
    <text evidence="2">The sequence shown here is derived from an EMBL/GenBank/DDBJ whole genome shotgun (WGS) entry which is preliminary data.</text>
</comment>
<feature type="signal peptide" evidence="1">
    <location>
        <begin position="1"/>
        <end position="18"/>
    </location>
</feature>
<dbReference type="RefSeq" id="WP_343130174.1">
    <property type="nucleotide sequence ID" value="NZ_JBCITK010000001.1"/>
</dbReference>
<dbReference type="EMBL" id="JBCITK010000001">
    <property type="protein sequence ID" value="MEN0643220.1"/>
    <property type="molecule type" value="Genomic_DNA"/>
</dbReference>
<dbReference type="PROSITE" id="PS51257">
    <property type="entry name" value="PROKAR_LIPOPROTEIN"/>
    <property type="match status" value="1"/>
</dbReference>
<proteinExistence type="predicted"/>
<organism evidence="2 3">
    <name type="scientific">Alkalicoccobacillus gibsonii</name>
    <dbReference type="NCBI Taxonomy" id="79881"/>
    <lineage>
        <taxon>Bacteria</taxon>
        <taxon>Bacillati</taxon>
        <taxon>Bacillota</taxon>
        <taxon>Bacilli</taxon>
        <taxon>Bacillales</taxon>
        <taxon>Bacillaceae</taxon>
        <taxon>Alkalicoccobacillus</taxon>
    </lineage>
</organism>
<dbReference type="SUPFAM" id="SSF51004">
    <property type="entry name" value="C-terminal (heme d1) domain of cytochrome cd1-nitrite reductase"/>
    <property type="match status" value="1"/>
</dbReference>
<dbReference type="PANTHER" id="PTHR47197">
    <property type="entry name" value="PROTEIN NIRF"/>
    <property type="match status" value="1"/>
</dbReference>
<evidence type="ECO:0000313" key="2">
    <source>
        <dbReference type="EMBL" id="MEN0643220.1"/>
    </source>
</evidence>
<dbReference type="Gene3D" id="2.130.10.10">
    <property type="entry name" value="YVTN repeat-like/Quinoprotein amine dehydrogenase"/>
    <property type="match status" value="3"/>
</dbReference>
<gene>
    <name evidence="2" type="ORF">MKY91_08695</name>
</gene>
<protein>
    <submittedName>
        <fullName evidence="2">YncE family protein</fullName>
    </submittedName>
</protein>
<keyword evidence="3" id="KW-1185">Reference proteome</keyword>
<keyword evidence="1" id="KW-0732">Signal</keyword>